<keyword evidence="1" id="KW-0998">Cell outer membrane</keyword>
<dbReference type="GO" id="GO:1990351">
    <property type="term" value="C:transporter complex"/>
    <property type="evidence" value="ECO:0007669"/>
    <property type="project" value="TreeGrafter"/>
</dbReference>
<keyword evidence="1" id="KW-0472">Membrane</keyword>
<evidence type="ECO:0000256" key="2">
    <source>
        <dbReference type="SAM" id="SignalP"/>
    </source>
</evidence>
<evidence type="ECO:0000256" key="1">
    <source>
        <dbReference type="ARBA" id="ARBA00023237"/>
    </source>
</evidence>
<reference evidence="4 5" key="1">
    <citation type="submission" date="2018-10" db="EMBL/GenBank/DDBJ databases">
        <authorList>
            <person name="Chen X."/>
        </authorList>
    </citation>
    <scope>NUCLEOTIDE SEQUENCE [LARGE SCALE GENOMIC DNA]</scope>
    <source>
        <strain evidence="4 5">YIM 102668</strain>
    </source>
</reference>
<comment type="caution">
    <text evidence="4">The sequence shown here is derived from an EMBL/GenBank/DDBJ whole genome shotgun (WGS) entry which is preliminary data.</text>
</comment>
<feature type="chain" id="PRO_5018239348" evidence="2">
    <location>
        <begin position="19"/>
        <end position="547"/>
    </location>
</feature>
<name>A0A3L9MD10_9FLAO</name>
<evidence type="ECO:0000313" key="4">
    <source>
        <dbReference type="EMBL" id="RLZ09134.1"/>
    </source>
</evidence>
<dbReference type="PANTHER" id="PTHR30189">
    <property type="entry name" value="LPS-ASSEMBLY PROTEIN"/>
    <property type="match status" value="1"/>
</dbReference>
<dbReference type="OrthoDB" id="9805931at2"/>
<evidence type="ECO:0000313" key="5">
    <source>
        <dbReference type="Proteomes" id="UP000275348"/>
    </source>
</evidence>
<dbReference type="Pfam" id="PF13100">
    <property type="entry name" value="OstA_2"/>
    <property type="match status" value="1"/>
</dbReference>
<proteinExistence type="predicted"/>
<dbReference type="AlphaFoldDB" id="A0A3L9MD10"/>
<feature type="domain" description="Organic solvent tolerance-like N-terminal" evidence="3">
    <location>
        <begin position="27"/>
        <end position="134"/>
    </location>
</feature>
<dbReference type="PANTHER" id="PTHR30189:SF1">
    <property type="entry name" value="LPS-ASSEMBLY PROTEIN LPTD"/>
    <property type="match status" value="1"/>
</dbReference>
<dbReference type="Gene3D" id="2.60.450.10">
    <property type="entry name" value="Lipopolysaccharide (LPS) transport protein A like domain"/>
    <property type="match status" value="3"/>
</dbReference>
<dbReference type="InterPro" id="IPR050218">
    <property type="entry name" value="LptD"/>
</dbReference>
<dbReference type="EMBL" id="RDOJ01000011">
    <property type="protein sequence ID" value="RLZ09134.1"/>
    <property type="molecule type" value="Genomic_DNA"/>
</dbReference>
<keyword evidence="2" id="KW-0732">Signal</keyword>
<dbReference type="Proteomes" id="UP000275348">
    <property type="component" value="Unassembled WGS sequence"/>
</dbReference>
<evidence type="ECO:0000259" key="3">
    <source>
        <dbReference type="Pfam" id="PF13100"/>
    </source>
</evidence>
<dbReference type="RefSeq" id="WP_121934861.1">
    <property type="nucleotide sequence ID" value="NZ_RDOJ01000011.1"/>
</dbReference>
<feature type="signal peptide" evidence="2">
    <location>
        <begin position="1"/>
        <end position="18"/>
    </location>
</feature>
<gene>
    <name evidence="4" type="ORF">EAH69_08970</name>
</gene>
<organism evidence="4 5">
    <name type="scientific">Faecalibacter macacae</name>
    <dbReference type="NCBI Taxonomy" id="1859289"/>
    <lineage>
        <taxon>Bacteria</taxon>
        <taxon>Pseudomonadati</taxon>
        <taxon>Bacteroidota</taxon>
        <taxon>Flavobacteriia</taxon>
        <taxon>Flavobacteriales</taxon>
        <taxon>Weeksellaceae</taxon>
        <taxon>Faecalibacter</taxon>
    </lineage>
</organism>
<dbReference type="InterPro" id="IPR005653">
    <property type="entry name" value="OstA-like_N"/>
</dbReference>
<accession>A0A3L9MD10</accession>
<sequence>MKYSFSLLLLLLSLTTFAQVKPQKPRLNLKNFDVAERNPTDYEGNQLIHGNVVLEHNGDMLYCDSAVYYHDKNKAVVWSNVRLVSKDKNITAKKMEYDANTTIAKAWDNVQFRDATSSVDADFMEYNRTSEIAHALGNVVVRSPGNNIDTNEIFYNRKSETVTVPGNYKTIDKDGTIIEGKDAVYNVKDNGAVFNSEVYITSKDYLIYSRKMTTNEKTGLTTFRDYSKVTSRKDPTQFVITSNGDFNKITREVWLRDNSEIHYQGKTLKAKDIYANDKTGYGKATGNVTLDDPEQKMFIKGEFAEAFRSGIDSVYFTKDAYFVKAFEEDSLYVHADTLMAVRRHDKDSTEIVRAFHNARFYKSNVNGKTDSLVYKRTEGELEFHKDPLFFSGENQLSGKFIKGYLNPKTEKFDSVNILENAFAISKVDSLKDNEFNQVKGKDMTVYFYNDEIDFMRVIGNAVALSYMDDTDKKTKLKERMGIDVTYCGIIEVDVVGKEIETIACSVKANGKTYPESKFPEELRYLPDFKWRFAESLKSWKDIFITKP</sequence>
<protein>
    <submittedName>
        <fullName evidence="4">OstA family protein</fullName>
    </submittedName>
</protein>
<dbReference type="GO" id="GO:0009279">
    <property type="term" value="C:cell outer membrane"/>
    <property type="evidence" value="ECO:0007669"/>
    <property type="project" value="TreeGrafter"/>
</dbReference>
<keyword evidence="5" id="KW-1185">Reference proteome</keyword>